<dbReference type="InterPro" id="IPR050951">
    <property type="entry name" value="Retrovirus_Pol_polyprotein"/>
</dbReference>
<feature type="domain" description="Integrase catalytic" evidence="9">
    <location>
        <begin position="2180"/>
        <end position="2333"/>
    </location>
</feature>
<dbReference type="Gene3D" id="3.30.70.270">
    <property type="match status" value="2"/>
</dbReference>
<feature type="domain" description="Reverse transcriptase" evidence="8">
    <location>
        <begin position="156"/>
        <end position="430"/>
    </location>
</feature>
<dbReference type="Gene3D" id="3.10.20.370">
    <property type="match status" value="1"/>
</dbReference>
<dbReference type="Gene3D" id="1.10.340.70">
    <property type="match status" value="1"/>
</dbReference>
<dbReference type="Gene3D" id="3.60.10.10">
    <property type="entry name" value="Endonuclease/exonuclease/phosphatase"/>
    <property type="match status" value="1"/>
</dbReference>
<dbReference type="PROSITE" id="PS50994">
    <property type="entry name" value="INTEGRASE"/>
    <property type="match status" value="1"/>
</dbReference>
<sequence>MEYDSIYEQIAKGAIIRSKATWYEKGEKSNKYFLNLETHKKAKSSVRKVFNDEGMLITDQKKILQEIQNFCSNLCKCEPLRPSEEMLNSFLNNSGIPKLTFNEALICDGKLTVDECYKSLQLFESNKSPGNDGLTVEFYKAFWHILGNLMVDSLNCSYDFGELSNSQKEAIITLIEKRDKDKRYLSNWRPISLINVDIKIGSKAIAKRLENVLPSIIHYNQCAYVKGRTIFDAVRTVDDIMEFSERYNLEGRMICIDFNKAFDTVSRDFLFRTLSSFGFGPSFLQWIHIFYNNISSCVVNNGFSTQHFTVERGVRQGDPLSAYLFIIVLEILCISLRNSKDIHGIKVDEEEIRLCLFADDLTGFLKDDFSLINFLKLIKDYGSCSGLKINNEKSEIMLLGNRAYTLQQDYAVTSTDLKVKKSVKILGVHFTYDFRAKQKLNADELIISIQQKLRTWRWRDLTIIGRIQIVKTFIVPIFLYRASLISVNKEFVKDVNKIIFDFIWKGKDKVKRSALISDIEDGGLKAPHLESIIETQRVLCCKKLASNQPSNWKNIILHYLEPVGGNNECIKDALKYFGDVKEIKFQQWTNVPGVATGTRIVRMVRQHEIPRNIIIDGVKCRGVVAASVVEEVSVFSPAPSETSREDMDLDSLDLRDNELDEVVSQPLPMSVVCLQDTHSVLSADLQSWFSRLGFLCAGSFGSVHSCGVAVLYRPVFECKSVLCEFHDRFVLVELAFHGAVFHLASIYAPNRNPDRDDFFVRCVIAVDPFVPTLLCGDFNTVFDRVVDRRGSCPFDVSRENILPCPFSDHCALSFSWVLPDSVPMGPGLWKLNLAILEEDEYVSLITDFWFFWQRCPSGSSTLTQWWDAGKSHNKHFTLDCEVARGTQVWARGRWAEEEGDSSTGYFFRLKKKWATDVYIAALRPGDGSLVKDKDGLCNLLCSCYLDLFTVVPCDFSACAELLSHISSFLLFDHSEACEGFLSQGECFAALQGMARGKTPGCDSVISWQGSCRECLGPFLCVLEGFVCETNMGLNRGGKEFLRGCVYLFCAVVDRRFVNSALSSGIGDVSGLRFGRAKIGWRVGWFVAVCVYCVRPMWWESSLDLAEVANGNKASLDPVTVVEGVAVDCYEWVSKKWFMKYISESNWRIDTYDGCYEKARHSSEFSFGCDDSLFEMPVGGRETSGTDSSSGETSDVSAPVTLDVGSLEAFNPKGDPHGLSQRWKRAFNLYVSGKGVTNDLQKRSLLLHVAVGEDTIATFQDTLKVLDDYFIPKANVPFERHLFRQIAQENSETVDQFVCRLRQRSVSCDFGEQEDDCIRDQVIDKCCSSHMRRKFLEKEGTLTLEDLLRIARSQEALDRQMKVMVSNAGADQVNVVGGNKRSARSRMVILAETRGVKHVEDVAGVARGDKAGARSRFQSKPVKPREANRVVCESVRQQPSSPVQQSSEYAFSVERPGDQAIEKSGSVTLVVGGVHLGEVLIDSGATCNVLSEPTWNVLKQKGIMCESRKSATTLYAYGGKEPLPTLGTFTADVMLAGDETGCQADFVVVKGDGRTLLGRGTAMDLDILRVGPVEANSVSGGLDGDIRRRYSALFNGVGLLKGYELKLHIDDSVKAVAQHVRRIPFGLREKVEKKLDELLELDIIEGVPEGPSGWISPLVVVPKSDGDVRVCMDMRRANEAIIRERHPIPTVEELLQDLNGSTFFSKIDLKWGFHQILLSQESRHLTTFVTHRGLYRYKRLMFGVTSAPEKYQQVIRDVLRGCEGVANIADDLVVHGKGVEEHDRRLFAVLDRLSEAGLTVNGDKCEFRLTKLKFFGHELSSDGVSPSEEKIAAIRDTRSPKDASKVRSFMGLVQYSAKFMPDLASIARPIQDLTRKGVPFVWGAEQQKAFQELKRLITQAETLAYYQVGCRTRIVADASPVGLGAVLTQQQGGVWRVISYASRSLTDVERRYSQTEKEALALVWPCERFSMYVSGQSFELETDHKPLERIYLRTSKPCARIERWVSRLQGYDFKVVYRPGKTNVADALSRLNSVKQPDAGQKYDSVRAIVENCLPVALSAREIEEASYNDAELSQVKGCVRTGNWEQCTFPSYAHIKDELCIYGEILLRGSRIVVPKTLRDKVVRLAHEGHQGIVKTKYQLRSKVWWPGMDKDVEQLCKVCHGCQVTSRYDPPEPMSHVLPPSAPWQDCSVDLLGPLPNGESILVLVDYFSRFVEVAILKSTTSAKIIEAISPVFARFGVPFSLRTDNGPQFVSGEFEAFLRMYGVEHRTTTPLWPAANGEVERQNRSLLKWLQIAHLEEKNWRSELISWLTAYRSTPQVTTGATPFSLMFGREMRSKLPELRRETVDVSREATRDTDWSNKLKGKDYADEQRRAVPRSLRVGDAVLLKAEKTNKLSSNFCPSPFKVVQKTGSEVTLRNKNGYNEQESASVDAGPSNVHQGEIQESTQTETGACQNECEPQVPGVFQKTLRRSTRQVLSVYIVNAEQLVSQQNGGIVSVLRDDGLRGRVLQSLDVWMSTDVCRKEFCRKDIEGH</sequence>
<dbReference type="InterPro" id="IPR001584">
    <property type="entry name" value="Integrase_cat-core"/>
</dbReference>
<dbReference type="GO" id="GO:0016787">
    <property type="term" value="F:hydrolase activity"/>
    <property type="evidence" value="ECO:0007669"/>
    <property type="project" value="UniProtKB-KW"/>
</dbReference>
<keyword evidence="6" id="KW-0695">RNA-directed DNA polymerase</keyword>
<organism evidence="10 11">
    <name type="scientific">Acropora cervicornis</name>
    <name type="common">Staghorn coral</name>
    <dbReference type="NCBI Taxonomy" id="6130"/>
    <lineage>
        <taxon>Eukaryota</taxon>
        <taxon>Metazoa</taxon>
        <taxon>Cnidaria</taxon>
        <taxon>Anthozoa</taxon>
        <taxon>Hexacorallia</taxon>
        <taxon>Scleractinia</taxon>
        <taxon>Astrocoeniina</taxon>
        <taxon>Acroporidae</taxon>
        <taxon>Acropora</taxon>
    </lineage>
</organism>
<proteinExistence type="predicted"/>
<dbReference type="GO" id="GO:0015074">
    <property type="term" value="P:DNA integration"/>
    <property type="evidence" value="ECO:0007669"/>
    <property type="project" value="InterPro"/>
</dbReference>
<keyword evidence="4" id="KW-0255">Endonuclease</keyword>
<dbReference type="SUPFAM" id="SSF53098">
    <property type="entry name" value="Ribonuclease H-like"/>
    <property type="match status" value="1"/>
</dbReference>
<name>A0AAD9PRX4_ACRCE</name>
<dbReference type="EMBL" id="JARQWQ010000163">
    <property type="protein sequence ID" value="KAK2547899.1"/>
    <property type="molecule type" value="Genomic_DNA"/>
</dbReference>
<dbReference type="FunFam" id="3.30.70.270:FF:000026">
    <property type="entry name" value="Transposon Ty3-G Gag-Pol polyprotein"/>
    <property type="match status" value="1"/>
</dbReference>
<keyword evidence="2" id="KW-0548">Nucleotidyltransferase</keyword>
<dbReference type="InterPro" id="IPR012337">
    <property type="entry name" value="RNaseH-like_sf"/>
</dbReference>
<keyword evidence="3" id="KW-0540">Nuclease</keyword>
<dbReference type="FunFam" id="3.10.20.370:FF:000001">
    <property type="entry name" value="Retrovirus-related Pol polyprotein from transposon 17.6-like protein"/>
    <property type="match status" value="1"/>
</dbReference>
<feature type="domain" description="Reverse transcriptase" evidence="8">
    <location>
        <begin position="1641"/>
        <end position="1818"/>
    </location>
</feature>
<dbReference type="InterPro" id="IPR043128">
    <property type="entry name" value="Rev_trsase/Diguanyl_cyclase"/>
</dbReference>
<dbReference type="InterPro" id="IPR041373">
    <property type="entry name" value="RT_RNaseH"/>
</dbReference>
<evidence type="ECO:0000313" key="10">
    <source>
        <dbReference type="EMBL" id="KAK2547899.1"/>
    </source>
</evidence>
<evidence type="ECO:0000256" key="2">
    <source>
        <dbReference type="ARBA" id="ARBA00022695"/>
    </source>
</evidence>
<keyword evidence="1" id="KW-0808">Transferase</keyword>
<gene>
    <name evidence="10" type="ORF">P5673_032040</name>
</gene>
<dbReference type="Proteomes" id="UP001249851">
    <property type="component" value="Unassembled WGS sequence"/>
</dbReference>
<comment type="caution">
    <text evidence="10">The sequence shown here is derived from an EMBL/GenBank/DDBJ whole genome shotgun (WGS) entry which is preliminary data.</text>
</comment>
<keyword evidence="5" id="KW-0378">Hydrolase</keyword>
<evidence type="ECO:0000256" key="6">
    <source>
        <dbReference type="ARBA" id="ARBA00022918"/>
    </source>
</evidence>
<dbReference type="FunFam" id="1.10.340.70:FF:000003">
    <property type="entry name" value="Protein CBG25708"/>
    <property type="match status" value="1"/>
</dbReference>
<dbReference type="InterPro" id="IPR036397">
    <property type="entry name" value="RNaseH_sf"/>
</dbReference>
<evidence type="ECO:0000256" key="4">
    <source>
        <dbReference type="ARBA" id="ARBA00022759"/>
    </source>
</evidence>
<evidence type="ECO:0000256" key="7">
    <source>
        <dbReference type="SAM" id="MobiDB-lite"/>
    </source>
</evidence>
<dbReference type="SUPFAM" id="SSF56672">
    <property type="entry name" value="DNA/RNA polymerases"/>
    <property type="match status" value="2"/>
</dbReference>
<dbReference type="Gene3D" id="3.10.10.10">
    <property type="entry name" value="HIV Type 1 Reverse Transcriptase, subunit A, domain 1"/>
    <property type="match status" value="1"/>
</dbReference>
<feature type="region of interest" description="Disordered" evidence="7">
    <location>
        <begin position="1409"/>
        <end position="1450"/>
    </location>
</feature>
<dbReference type="InterPro" id="IPR041588">
    <property type="entry name" value="Integrase_H2C2"/>
</dbReference>
<dbReference type="CDD" id="cd09274">
    <property type="entry name" value="RNase_HI_RT_Ty3"/>
    <property type="match status" value="1"/>
</dbReference>
<reference evidence="10" key="2">
    <citation type="journal article" date="2023" name="Science">
        <title>Genomic signatures of disease resistance in endangered staghorn corals.</title>
        <authorList>
            <person name="Vollmer S.V."/>
            <person name="Selwyn J.D."/>
            <person name="Despard B.A."/>
            <person name="Roesel C.L."/>
        </authorList>
    </citation>
    <scope>NUCLEOTIDE SEQUENCE</scope>
    <source>
        <strain evidence="10">K2</strain>
    </source>
</reference>
<dbReference type="Pfam" id="PF17917">
    <property type="entry name" value="RT_RNaseH"/>
    <property type="match status" value="1"/>
</dbReference>
<dbReference type="CDD" id="cd01647">
    <property type="entry name" value="RT_LTR"/>
    <property type="match status" value="1"/>
</dbReference>
<dbReference type="GO" id="GO:0003676">
    <property type="term" value="F:nucleic acid binding"/>
    <property type="evidence" value="ECO:0007669"/>
    <property type="project" value="InterPro"/>
</dbReference>
<protein>
    <submittedName>
        <fullName evidence="10">Transposon Tf2-6 polyprotein</fullName>
    </submittedName>
</protein>
<evidence type="ECO:0000256" key="1">
    <source>
        <dbReference type="ARBA" id="ARBA00022679"/>
    </source>
</evidence>
<dbReference type="GO" id="GO:0003964">
    <property type="term" value="F:RNA-directed DNA polymerase activity"/>
    <property type="evidence" value="ECO:0007669"/>
    <property type="project" value="UniProtKB-KW"/>
</dbReference>
<evidence type="ECO:0000259" key="9">
    <source>
        <dbReference type="PROSITE" id="PS50994"/>
    </source>
</evidence>
<evidence type="ECO:0000256" key="3">
    <source>
        <dbReference type="ARBA" id="ARBA00022722"/>
    </source>
</evidence>
<evidence type="ECO:0000256" key="5">
    <source>
        <dbReference type="ARBA" id="ARBA00022801"/>
    </source>
</evidence>
<feature type="compositionally biased region" description="Low complexity" evidence="7">
    <location>
        <begin position="1433"/>
        <end position="1446"/>
    </location>
</feature>
<dbReference type="PANTHER" id="PTHR37984:SF11">
    <property type="entry name" value="INTEGRASE CATALYTIC DOMAIN-CONTAINING PROTEIN"/>
    <property type="match status" value="1"/>
</dbReference>
<dbReference type="SUPFAM" id="SSF56219">
    <property type="entry name" value="DNase I-like"/>
    <property type="match status" value="1"/>
</dbReference>
<dbReference type="Pfam" id="PF00665">
    <property type="entry name" value="rve"/>
    <property type="match status" value="1"/>
</dbReference>
<evidence type="ECO:0000313" key="11">
    <source>
        <dbReference type="Proteomes" id="UP001249851"/>
    </source>
</evidence>
<dbReference type="Pfam" id="PF00078">
    <property type="entry name" value="RVT_1"/>
    <property type="match status" value="2"/>
</dbReference>
<dbReference type="CDD" id="cd01650">
    <property type="entry name" value="RT_nLTR_like"/>
    <property type="match status" value="1"/>
</dbReference>
<dbReference type="FunFam" id="3.30.420.10:FF:000063">
    <property type="entry name" value="Retrovirus-related Pol polyprotein from transposon 297-like Protein"/>
    <property type="match status" value="1"/>
</dbReference>
<dbReference type="Pfam" id="PF17921">
    <property type="entry name" value="Integrase_H2C2"/>
    <property type="match status" value="1"/>
</dbReference>
<dbReference type="InterPro" id="IPR043502">
    <property type="entry name" value="DNA/RNA_pol_sf"/>
</dbReference>
<dbReference type="InterPro" id="IPR000477">
    <property type="entry name" value="RT_dom"/>
</dbReference>
<accession>A0AAD9PRX4</accession>
<dbReference type="GO" id="GO:0004519">
    <property type="term" value="F:endonuclease activity"/>
    <property type="evidence" value="ECO:0007669"/>
    <property type="project" value="UniProtKB-KW"/>
</dbReference>
<dbReference type="Gene3D" id="3.30.420.10">
    <property type="entry name" value="Ribonuclease H-like superfamily/Ribonuclease H"/>
    <property type="match status" value="1"/>
</dbReference>
<keyword evidence="11" id="KW-1185">Reference proteome</keyword>
<reference evidence="10" key="1">
    <citation type="journal article" date="2023" name="G3 (Bethesda)">
        <title>Whole genome assembly and annotation of the endangered Caribbean coral Acropora cervicornis.</title>
        <authorList>
            <person name="Selwyn J.D."/>
            <person name="Vollmer S.V."/>
        </authorList>
    </citation>
    <scope>NUCLEOTIDE SEQUENCE</scope>
    <source>
        <strain evidence="10">K2</strain>
    </source>
</reference>
<dbReference type="PROSITE" id="PS50878">
    <property type="entry name" value="RT_POL"/>
    <property type="match status" value="2"/>
</dbReference>
<dbReference type="InterPro" id="IPR036691">
    <property type="entry name" value="Endo/exonu/phosph_ase_sf"/>
</dbReference>
<dbReference type="PANTHER" id="PTHR37984">
    <property type="entry name" value="PROTEIN CBG26694"/>
    <property type="match status" value="1"/>
</dbReference>
<evidence type="ECO:0000259" key="8">
    <source>
        <dbReference type="PROSITE" id="PS50878"/>
    </source>
</evidence>